<dbReference type="RefSeq" id="WP_303687408.1">
    <property type="nucleotide sequence ID" value="NZ_CAJXYO010000026.1"/>
</dbReference>
<dbReference type="Proteomes" id="UP000196102">
    <property type="component" value="Unassembled WGS sequence"/>
</dbReference>
<evidence type="ECO:0000313" key="2">
    <source>
        <dbReference type="EMBL" id="OUS12138.1"/>
    </source>
</evidence>
<comment type="caution">
    <text evidence="2">The sequence shown here is derived from an EMBL/GenBank/DDBJ whole genome shotgun (WGS) entry which is preliminary data.</text>
</comment>
<dbReference type="GO" id="GO:0016787">
    <property type="term" value="F:hydrolase activity"/>
    <property type="evidence" value="ECO:0007669"/>
    <property type="project" value="InterPro"/>
</dbReference>
<evidence type="ECO:0000259" key="1">
    <source>
        <dbReference type="Pfam" id="PF00149"/>
    </source>
</evidence>
<evidence type="ECO:0000313" key="3">
    <source>
        <dbReference type="Proteomes" id="UP000196102"/>
    </source>
</evidence>
<reference evidence="3" key="1">
    <citation type="journal article" date="2017" name="Proc. Natl. Acad. Sci. U.S.A.">
        <title>Simulation of Deepwater Horizon oil plume reveals substrate specialization within a complex community of hydrocarbon-degraders.</title>
        <authorList>
            <person name="Hu P."/>
            <person name="Dubinsky E.A."/>
            <person name="Probst A.J."/>
            <person name="Wang J."/>
            <person name="Sieber C.M.K."/>
            <person name="Tom L.M."/>
            <person name="Gardinali P."/>
            <person name="Banfield J.F."/>
            <person name="Atlas R.M."/>
            <person name="Andersen G.L."/>
        </authorList>
    </citation>
    <scope>NUCLEOTIDE SEQUENCE [LARGE SCALE GENOMIC DNA]</scope>
</reference>
<protein>
    <submittedName>
        <fullName evidence="2">Phosphoesterase</fullName>
    </submittedName>
</protein>
<accession>A0A1Z8APM2</accession>
<dbReference type="SUPFAM" id="SSF56300">
    <property type="entry name" value="Metallo-dependent phosphatases"/>
    <property type="match status" value="1"/>
</dbReference>
<sequence length="1244" mass="141289">MIHRLTKQNNILLLLTAIIITGCASFKAQYKEEVQTTFPDFLEIDKSFYLIGDVGKSPIGGKSDGLLALESYLKTQSTKEDHLIFLGDNIYPTGMPDKDSDFRPIAENHLDAQIDVAKSFKGTTIFIPGNHDWYNEGLVNVEREKKYIEKELDNKNIWEPKVGCPIEGIDINEDIYLIVVDSQWYLARWDDHPTINDDCDQIKTREQFFLEIEGEFKKNQDKTIVFALHHPLYTNGIHGGQYAAIKHLYPSQSAIPVPILGSLATQIRTSGGVSAQDKQNKRYQEMVDRITTLARASAAPRIIFTSGHEHTLQYIEHEGIRQIVSGSGSKQSYATLSNDGLFSYGGQGFARLDVMKDGSSWVRYFGFENGKEKLLFTHQAIGTPINFDLEQLPDDYPAFAKASIYTKERVEKSALFESVWGNKYRDLYGTEINAKVGILDSLKGGLTVMRSGGGHQTRSLRLVDKDGKEYNLRALKKSAVQFLQTTVFKENTVAASFEDTTAEDLLFDFYTAAHPYAALTVPKLSDAVGIYHTNPEIYFIPKQLALGKYNTEYGDELYLLEERPEEHHLDLESFGKPDDIESTADIFEKLREDEKFTIDQEAFVKARIFDMLIGDWDRHQDQWRWSQFKQEDGSSIFKPIPRDRDQVYSNFDGALFATLRTMVGLTKQFATYEDDLDNVKWFNTAATYLDRNLAQEADREVWISQAQYIQNNLSDAVIEEAFKELPSEIYPDATTRKIIENMKLRRDDLVKITERYYDYLAKLAIVTATDKDDYIVINRIADGKTQITIYRNKDGEKADVVMDRLFLKNETNEIWVYALDDDDIIQAIGNGKNKIKVRVIGGQNNDIYDLENGDAISIYDHKSKENTFKNKGGARLRLSDKYNRNLYNPKKNISTANTLTPSIGFNPDDGFRIGIQNTYIFNGFNRNPNTRVHKFRAGYYFATQGFDINYNGTFAGIFNQMNLTVKARFSGPTFAENFFGLGNETVNNDDDLGFDFNRVRLSEFTSGVGVSYKGEYGSNLNAGVELQSFQVEPDQGRFLETNFVDASNDPEFFDRKWFIELNGGYNYESYDNSLNPTRGMIFDIKAGVNADKDDFDNTFGYIQPKLGFYNALSRNRKLVLKTLTQATVNIGDGFNFYQSAQLGQNTGLRGYRTQRFSGESAFAGTADVRYSFNEFKTGLIPLQMGIFGGVDVGRVWLDGEESNVWHNNYGGGFWVNSSQAIGATFNLFHGEDGLRFSFQVGFSF</sequence>
<dbReference type="AlphaFoldDB" id="A0A1Z8APM2"/>
<gene>
    <name evidence="2" type="ORF">A9Q93_10600</name>
</gene>
<dbReference type="Pfam" id="PF00149">
    <property type="entry name" value="Metallophos"/>
    <property type="match status" value="1"/>
</dbReference>
<dbReference type="Gene3D" id="3.60.21.10">
    <property type="match status" value="1"/>
</dbReference>
<dbReference type="PROSITE" id="PS51257">
    <property type="entry name" value="PROKAR_LIPOPROTEIN"/>
    <property type="match status" value="1"/>
</dbReference>
<dbReference type="InterPro" id="IPR029052">
    <property type="entry name" value="Metallo-depent_PP-like"/>
</dbReference>
<dbReference type="InterPro" id="IPR004843">
    <property type="entry name" value="Calcineurin-like_PHP"/>
</dbReference>
<dbReference type="EMBL" id="MAAX01000165">
    <property type="protein sequence ID" value="OUS12138.1"/>
    <property type="molecule type" value="Genomic_DNA"/>
</dbReference>
<feature type="domain" description="Calcineurin-like phosphoesterase" evidence="1">
    <location>
        <begin position="48"/>
        <end position="244"/>
    </location>
</feature>
<proteinExistence type="predicted"/>
<organism evidence="2 3">
    <name type="scientific">Nonlabens dokdonensis</name>
    <dbReference type="NCBI Taxonomy" id="328515"/>
    <lineage>
        <taxon>Bacteria</taxon>
        <taxon>Pseudomonadati</taxon>
        <taxon>Bacteroidota</taxon>
        <taxon>Flavobacteriia</taxon>
        <taxon>Flavobacteriales</taxon>
        <taxon>Flavobacteriaceae</taxon>
        <taxon>Nonlabens</taxon>
    </lineage>
</organism>
<name>A0A1Z8APM2_9FLAO</name>